<comment type="subcellular location">
    <subcellularLocation>
        <location evidence="7">Cell inner membrane</location>
        <topology evidence="7">Single-pass membrane protein</topology>
    </subcellularLocation>
</comment>
<keyword evidence="4 7" id="KW-0472">Membrane</keyword>
<evidence type="ECO:0000256" key="3">
    <source>
        <dbReference type="ARBA" id="ARBA00022989"/>
    </source>
</evidence>
<dbReference type="PANTHER" id="PTHR30518:SF2">
    <property type="entry name" value="ENDOLYTIC MUREIN TRANSGLYCOSYLASE"/>
    <property type="match status" value="1"/>
</dbReference>
<feature type="site" description="Important for catalytic activity" evidence="7">
    <location>
        <position position="238"/>
    </location>
</feature>
<evidence type="ECO:0000256" key="2">
    <source>
        <dbReference type="ARBA" id="ARBA00022692"/>
    </source>
</evidence>
<dbReference type="EC" id="4.2.2.29" evidence="7"/>
<comment type="similarity">
    <text evidence="7">Belongs to the transglycosylase MltG family.</text>
</comment>
<dbReference type="CDD" id="cd08010">
    <property type="entry name" value="MltG_like"/>
    <property type="match status" value="1"/>
</dbReference>
<feature type="compositionally biased region" description="Low complexity" evidence="8">
    <location>
        <begin position="402"/>
        <end position="414"/>
    </location>
</feature>
<dbReference type="Gene3D" id="3.30.160.60">
    <property type="entry name" value="Classic Zinc Finger"/>
    <property type="match status" value="1"/>
</dbReference>
<keyword evidence="10" id="KW-1185">Reference proteome</keyword>
<dbReference type="PANTHER" id="PTHR30518">
    <property type="entry name" value="ENDOLYTIC MUREIN TRANSGLYCOSYLASE"/>
    <property type="match status" value="1"/>
</dbReference>
<keyword evidence="5 7" id="KW-0456">Lyase</keyword>
<evidence type="ECO:0000256" key="8">
    <source>
        <dbReference type="SAM" id="MobiDB-lite"/>
    </source>
</evidence>
<evidence type="ECO:0000313" key="9">
    <source>
        <dbReference type="EMBL" id="WBL81955.1"/>
    </source>
</evidence>
<dbReference type="Proteomes" id="UP001179614">
    <property type="component" value="Chromosome"/>
</dbReference>
<gene>
    <name evidence="7 9" type="primary">mltG</name>
    <name evidence="9" type="ORF">I3J27_16580</name>
</gene>
<keyword evidence="6 7" id="KW-0961">Cell wall biogenesis/degradation</keyword>
<evidence type="ECO:0000256" key="6">
    <source>
        <dbReference type="ARBA" id="ARBA00023316"/>
    </source>
</evidence>
<keyword evidence="7" id="KW-0997">Cell inner membrane</keyword>
<comment type="catalytic activity">
    <reaction evidence="7">
        <text>a peptidoglycan chain = a peptidoglycan chain with N-acetyl-1,6-anhydromuramyl-[peptide] at the reducing end + a peptidoglycan chain with N-acetylglucosamine at the non-reducing end.</text>
        <dbReference type="EC" id="4.2.2.29"/>
    </reaction>
</comment>
<name>A0ABY7MYA2_9BRAD</name>
<dbReference type="HAMAP" id="MF_02065">
    <property type="entry name" value="MltG"/>
    <property type="match status" value="1"/>
</dbReference>
<reference evidence="9" key="1">
    <citation type="submission" date="2021-12" db="EMBL/GenBank/DDBJ databases">
        <title>Bradyrhizobium xenonodulans sp. nov.</title>
        <authorList>
            <person name="Claassens R."/>
            <person name="Venter S.N."/>
            <person name="Beukes C.W."/>
            <person name="Stepkowski T."/>
            <person name="Steenkamp E.T."/>
        </authorList>
    </citation>
    <scope>NUCLEOTIDE SEQUENCE</scope>
    <source>
        <strain evidence="9">14AB</strain>
    </source>
</reference>
<keyword evidence="1 7" id="KW-1003">Cell membrane</keyword>
<evidence type="ECO:0000313" key="10">
    <source>
        <dbReference type="Proteomes" id="UP001179614"/>
    </source>
</evidence>
<sequence>MSERPPISPRSPRAALEPEQVPPPPKRSDRARNPFVIVGNAIITLLLIAMIGAGGVYYYGRQVLEAPGPLKDDKIVNIPQRAGKRDIAETLNREGVTDVNPWVFIASVAALKASSDLKPGEYSFQKNASLRDVIGTIVEGKVVQHSVTIPEGLTSEQIVARLSDNDIFTGSVRELPREGTLLPETYKFPRGAPREQVIQRMQQAHKRVLAEIWERRSQDIPVKTPEQLVTLASIVEKETGKPDERSRVAAVFANRLKQKIKLQSDPTIIYGLVGGKGTLGRPIKRSEITQPSPYNTYVIEGLPPGPISNPGRASLEATANPARTRDLYFVADGTGGHAFTETYDAHQKNVAKLRAMEKQIQNDTVEPAEDAPPPAAAAPGAATDTPTATTPARPNQQKKQPSRPAGPAPARQGAVQPSPPVVQR</sequence>
<feature type="compositionally biased region" description="Low complexity" evidence="8">
    <location>
        <begin position="377"/>
        <end position="392"/>
    </location>
</feature>
<organism evidence="9 10">
    <name type="scientific">Bradyrhizobium xenonodulans</name>
    <dbReference type="NCBI Taxonomy" id="2736875"/>
    <lineage>
        <taxon>Bacteria</taxon>
        <taxon>Pseudomonadati</taxon>
        <taxon>Pseudomonadota</taxon>
        <taxon>Alphaproteobacteria</taxon>
        <taxon>Hyphomicrobiales</taxon>
        <taxon>Nitrobacteraceae</taxon>
        <taxon>Bradyrhizobium</taxon>
    </lineage>
</organism>
<evidence type="ECO:0000256" key="7">
    <source>
        <dbReference type="HAMAP-Rule" id="MF_02065"/>
    </source>
</evidence>
<evidence type="ECO:0000256" key="1">
    <source>
        <dbReference type="ARBA" id="ARBA00022475"/>
    </source>
</evidence>
<keyword evidence="3 7" id="KW-1133">Transmembrane helix</keyword>
<protein>
    <recommendedName>
        <fullName evidence="7">Endolytic murein transglycosylase</fullName>
        <ecNumber evidence="7">4.2.2.29</ecNumber>
    </recommendedName>
    <alternativeName>
        <fullName evidence="7">Peptidoglycan lytic transglycosylase</fullName>
    </alternativeName>
    <alternativeName>
        <fullName evidence="7">Peptidoglycan polymerization terminase</fullName>
    </alternativeName>
</protein>
<dbReference type="EMBL" id="CP089391">
    <property type="protein sequence ID" value="WBL81955.1"/>
    <property type="molecule type" value="Genomic_DNA"/>
</dbReference>
<accession>A0ABY7MYA2</accession>
<comment type="function">
    <text evidence="7">Functions as a peptidoglycan terminase that cleaves nascent peptidoglycan strands endolytically to terminate their elongation.</text>
</comment>
<dbReference type="Gene3D" id="3.30.1490.480">
    <property type="entry name" value="Endolytic murein transglycosylase"/>
    <property type="match status" value="1"/>
</dbReference>
<dbReference type="NCBIfam" id="TIGR00247">
    <property type="entry name" value="endolytic transglycosylase MltG"/>
    <property type="match status" value="1"/>
</dbReference>
<evidence type="ECO:0000256" key="4">
    <source>
        <dbReference type="ARBA" id="ARBA00023136"/>
    </source>
</evidence>
<evidence type="ECO:0000256" key="5">
    <source>
        <dbReference type="ARBA" id="ARBA00023239"/>
    </source>
</evidence>
<keyword evidence="2 7" id="KW-0812">Transmembrane</keyword>
<dbReference type="InterPro" id="IPR003770">
    <property type="entry name" value="MLTG-like"/>
</dbReference>
<feature type="region of interest" description="Disordered" evidence="8">
    <location>
        <begin position="363"/>
        <end position="424"/>
    </location>
</feature>
<feature type="region of interest" description="Disordered" evidence="8">
    <location>
        <begin position="1"/>
        <end position="30"/>
    </location>
</feature>
<proteinExistence type="inferred from homology"/>
<dbReference type="Pfam" id="PF02618">
    <property type="entry name" value="YceG"/>
    <property type="match status" value="1"/>
</dbReference>
<dbReference type="RefSeq" id="WP_270171340.1">
    <property type="nucleotide sequence ID" value="NZ_CP089391.1"/>
</dbReference>
<feature type="transmembrane region" description="Helical" evidence="7">
    <location>
        <begin position="35"/>
        <end position="59"/>
    </location>
</feature>